<comment type="subcellular location">
    <subcellularLocation>
        <location evidence="1">Cytoplasm</location>
    </subcellularLocation>
</comment>
<evidence type="ECO:0000256" key="6">
    <source>
        <dbReference type="ARBA" id="ARBA00022840"/>
    </source>
</evidence>
<dbReference type="NCBIfam" id="NF041083">
    <property type="entry name" value="thermosome_beta"/>
    <property type="match status" value="1"/>
</dbReference>
<dbReference type="Gene3D" id="3.30.260.10">
    <property type="entry name" value="TCP-1-like chaperonin intermediate domain"/>
    <property type="match status" value="1"/>
</dbReference>
<dbReference type="GO" id="GO:0005832">
    <property type="term" value="C:chaperonin-containing T-complex"/>
    <property type="evidence" value="ECO:0007669"/>
    <property type="project" value="UniProtKB-ARBA"/>
</dbReference>
<dbReference type="InterPro" id="IPR002194">
    <property type="entry name" value="Chaperonin_TCP-1_CS"/>
</dbReference>
<dbReference type="InterPro" id="IPR054827">
    <property type="entry name" value="thermosome_alpha"/>
</dbReference>
<evidence type="ECO:0000256" key="7">
    <source>
        <dbReference type="ARBA" id="ARBA00023186"/>
    </source>
</evidence>
<dbReference type="InterPro" id="IPR027409">
    <property type="entry name" value="GroEL-like_apical_dom_sf"/>
</dbReference>
<dbReference type="GO" id="GO:0005524">
    <property type="term" value="F:ATP binding"/>
    <property type="evidence" value="ECO:0007669"/>
    <property type="project" value="UniProtKB-KW"/>
</dbReference>
<comment type="subunit">
    <text evidence="3">Heterooligomeric complex of about 850 to 900 kDa that forms two stacked rings, 12 to 16 nm in diameter.</text>
</comment>
<evidence type="ECO:0000313" key="12">
    <source>
        <dbReference type="Proteomes" id="UP000650582"/>
    </source>
</evidence>
<dbReference type="GO" id="GO:0051082">
    <property type="term" value="F:unfolded protein binding"/>
    <property type="evidence" value="ECO:0007669"/>
    <property type="project" value="InterPro"/>
</dbReference>
<comment type="caution">
    <text evidence="11">The sequence shown here is derived from an EMBL/GenBank/DDBJ whole genome shotgun (WGS) entry which is preliminary data.</text>
</comment>
<keyword evidence="6 10" id="KW-0067">ATP-binding</keyword>
<evidence type="ECO:0000256" key="10">
    <source>
        <dbReference type="RuleBase" id="RU004187"/>
    </source>
</evidence>
<evidence type="ECO:0000256" key="2">
    <source>
        <dbReference type="ARBA" id="ARBA00008020"/>
    </source>
</evidence>
<keyword evidence="7 10" id="KW-0143">Chaperone</keyword>
<dbReference type="Gene3D" id="1.10.560.10">
    <property type="entry name" value="GroEL-like equatorial domain"/>
    <property type="match status" value="1"/>
</dbReference>
<dbReference type="Proteomes" id="UP000650582">
    <property type="component" value="Unassembled WGS sequence"/>
</dbReference>
<evidence type="ECO:0000256" key="1">
    <source>
        <dbReference type="ARBA" id="ARBA00004496"/>
    </source>
</evidence>
<dbReference type="GO" id="GO:0140662">
    <property type="term" value="F:ATP-dependent protein folding chaperone"/>
    <property type="evidence" value="ECO:0007669"/>
    <property type="project" value="InterPro"/>
</dbReference>
<name>A0A8H7H1N0_9AGAM</name>
<sequence>MAQNQQAVYTTDEYGRPFIIVREQAKKTRSYGIEAIKSHILAARTVANIVKTSLGPKGLDKIMIGPDGDITVTNDGATILGQMEVEHQIAKLLVQLSKSQDDEIGDGTTGVVVLAGALLEQSEALIDRGIHPIRIADGFEKACAVAVDHLDKISDTVEFSKENTENLLKTAMTSLGSKIVSKAHQKFAQIAVDSVLSVADLQRKDVDFELIKVDGKLGGALEDTTLVQGVVIDKDFSHPQMPRSVSDAKLAILTCPFEPPRPKTKHKLDITSVEEYKKLREYEKEKFNDMIKRVKDTGANLVICQWGFDDEANHLLMQNELPAVRWVGGPEIEVSVNVTECAPDIEPEAHQLIAIATNGRIVPRFEDLTAAKLGTAGIVREVSFGTTRDKMLVIEECANSRAVTVFVRGSNKMIIDEAKRALHDAICVVRNLVVDNRVVYGGGAAEISCSVAVSKAADDIPSIEQYAMRAFASALDAVPLALAENSGLSPIETLAEVKSRQINDNVHTYGIDCNNRGNFDMKKQFVYDPLISKRQQYLLATQLVRAVLKIDDVITSGSMDDSDEHHTLTSYEKEKPTLCLMSLSDGSQHALFKGLKDTPQGIAIVQDVCTSLSSLQYIVLSLLKNMAPPAKLGFINTIWDELTDDDFPARLPSAPSNIETIALWGPRYPGQKIHPDSPFVTSPVEDHLGDEAIGSEEAPDHPEIWSRIINLCNMLRNLIERLPDSEPVEDLTTREHNPNGPITSHQLLAFGECFIHSLEPLRPLFPNKLTEAALEKNPDFKKYVQKLEHKFDEIERVLSRIPEVYEEVTKEACNEVMVEVEAIMICLGIGLGDE</sequence>
<dbReference type="CDD" id="cd03339">
    <property type="entry name" value="TCP1_epsilon"/>
    <property type="match status" value="1"/>
</dbReference>
<evidence type="ECO:0000256" key="9">
    <source>
        <dbReference type="ARBA" id="ARBA00033325"/>
    </source>
</evidence>
<dbReference type="SUPFAM" id="SSF54849">
    <property type="entry name" value="GroEL-intermediate domain like"/>
    <property type="match status" value="1"/>
</dbReference>
<dbReference type="SUPFAM" id="SSF48592">
    <property type="entry name" value="GroEL equatorial domain-like"/>
    <property type="match status" value="1"/>
</dbReference>
<dbReference type="NCBIfam" id="NF041082">
    <property type="entry name" value="thermosome_alpha"/>
    <property type="match status" value="1"/>
</dbReference>
<keyword evidence="5 10" id="KW-0547">Nucleotide-binding</keyword>
<protein>
    <recommendedName>
        <fullName evidence="8">T-complex protein 1 subunit epsilon</fullName>
    </recommendedName>
    <alternativeName>
        <fullName evidence="9">CCT-epsilon</fullName>
    </alternativeName>
</protein>
<keyword evidence="4" id="KW-0963">Cytoplasm</keyword>
<comment type="similarity">
    <text evidence="2 10">Belongs to the TCP-1 chaperonin family.</text>
</comment>
<evidence type="ECO:0000256" key="4">
    <source>
        <dbReference type="ARBA" id="ARBA00022490"/>
    </source>
</evidence>
<dbReference type="InterPro" id="IPR002423">
    <property type="entry name" value="Cpn60/GroEL/TCP-1"/>
</dbReference>
<evidence type="ECO:0000256" key="5">
    <source>
        <dbReference type="ARBA" id="ARBA00022741"/>
    </source>
</evidence>
<dbReference type="PROSITE" id="PS00750">
    <property type="entry name" value="TCP1_1"/>
    <property type="match status" value="1"/>
</dbReference>
<dbReference type="InterPro" id="IPR012718">
    <property type="entry name" value="Chap_CCT_epsi"/>
</dbReference>
<evidence type="ECO:0000313" key="11">
    <source>
        <dbReference type="EMBL" id="KAF8674000.1"/>
    </source>
</evidence>
<evidence type="ECO:0000256" key="8">
    <source>
        <dbReference type="ARBA" id="ARBA00024086"/>
    </source>
</evidence>
<dbReference type="GO" id="GO:0016887">
    <property type="term" value="F:ATP hydrolysis activity"/>
    <property type="evidence" value="ECO:0007669"/>
    <property type="project" value="InterPro"/>
</dbReference>
<proteinExistence type="inferred from homology"/>
<dbReference type="InterPro" id="IPR017998">
    <property type="entry name" value="Chaperone_TCP-1"/>
</dbReference>
<gene>
    <name evidence="11" type="ORF">RHS04_07574</name>
</gene>
<dbReference type="SUPFAM" id="SSF52029">
    <property type="entry name" value="GroEL apical domain-like"/>
    <property type="match status" value="1"/>
</dbReference>
<dbReference type="PANTHER" id="PTHR11353">
    <property type="entry name" value="CHAPERONIN"/>
    <property type="match status" value="1"/>
</dbReference>
<dbReference type="PROSITE" id="PS00751">
    <property type="entry name" value="TCP1_2"/>
    <property type="match status" value="1"/>
</dbReference>
<dbReference type="NCBIfam" id="TIGR02343">
    <property type="entry name" value="chap_CCT_epsi"/>
    <property type="match status" value="1"/>
</dbReference>
<dbReference type="InterPro" id="IPR053374">
    <property type="entry name" value="TCP-1_chaperonin"/>
</dbReference>
<dbReference type="InterPro" id="IPR027410">
    <property type="entry name" value="TCP-1-like_intermed_sf"/>
</dbReference>
<accession>A0A8H7H1N0</accession>
<dbReference type="EMBL" id="JACYCC010000131">
    <property type="protein sequence ID" value="KAF8674000.1"/>
    <property type="molecule type" value="Genomic_DNA"/>
</dbReference>
<organism evidence="11 12">
    <name type="scientific">Rhizoctonia solani</name>
    <dbReference type="NCBI Taxonomy" id="456999"/>
    <lineage>
        <taxon>Eukaryota</taxon>
        <taxon>Fungi</taxon>
        <taxon>Dikarya</taxon>
        <taxon>Basidiomycota</taxon>
        <taxon>Agaricomycotina</taxon>
        <taxon>Agaricomycetes</taxon>
        <taxon>Cantharellales</taxon>
        <taxon>Ceratobasidiaceae</taxon>
        <taxon>Rhizoctonia</taxon>
    </lineage>
</organism>
<dbReference type="InterPro" id="IPR027413">
    <property type="entry name" value="GROEL-like_equatorial_sf"/>
</dbReference>
<dbReference type="AlphaFoldDB" id="A0A8H7H1N0"/>
<dbReference type="Pfam" id="PF00118">
    <property type="entry name" value="Cpn60_TCP1"/>
    <property type="match status" value="1"/>
</dbReference>
<dbReference type="Gene3D" id="3.50.7.10">
    <property type="entry name" value="GroEL"/>
    <property type="match status" value="1"/>
</dbReference>
<dbReference type="PROSITE" id="PS00995">
    <property type="entry name" value="TCP1_3"/>
    <property type="match status" value="1"/>
</dbReference>
<dbReference type="FunFam" id="1.10.560.10:FF:000053">
    <property type="entry name" value="T-complex protein 1 subunit delta"/>
    <property type="match status" value="1"/>
</dbReference>
<evidence type="ECO:0000256" key="3">
    <source>
        <dbReference type="ARBA" id="ARBA00011531"/>
    </source>
</evidence>
<dbReference type="PRINTS" id="PR00304">
    <property type="entry name" value="TCOMPLEXTCP1"/>
</dbReference>
<reference evidence="11" key="1">
    <citation type="submission" date="2020-09" db="EMBL/GenBank/DDBJ databases">
        <title>Comparative genome analyses of four rice-infecting Rhizoctonia solani isolates reveal extensive enrichment of homogalacturonan modification genes.</title>
        <authorList>
            <person name="Lee D.-Y."/>
            <person name="Jeon J."/>
            <person name="Kim K.-T."/>
            <person name="Cheong K."/>
            <person name="Song H."/>
            <person name="Choi G."/>
            <person name="Ko J."/>
            <person name="Opiyo S.O."/>
            <person name="Zuo S."/>
            <person name="Madhav S."/>
            <person name="Lee Y.-H."/>
            <person name="Wang G.-L."/>
        </authorList>
    </citation>
    <scope>NUCLEOTIDE SEQUENCE</scope>
    <source>
        <strain evidence="11">AG1-IA YN-7</strain>
    </source>
</reference>
<dbReference type="FunFam" id="3.50.7.10:FF:000003">
    <property type="entry name" value="T-complex protein 1 subunit epsilon"/>
    <property type="match status" value="1"/>
</dbReference>